<sequence length="51" mass="6082">MQHDKLKPKTASLILLQRYEKLLRKTNFLSIICTENTNFFHDCKILKNKGF</sequence>
<evidence type="ECO:0000313" key="1">
    <source>
        <dbReference type="EMBL" id="DAE04684.1"/>
    </source>
</evidence>
<reference evidence="1" key="1">
    <citation type="journal article" date="2021" name="Proc. Natl. Acad. Sci. U.S.A.">
        <title>A Catalog of Tens of Thousands of Viruses from Human Metagenomes Reveals Hidden Associations with Chronic Diseases.</title>
        <authorList>
            <person name="Tisza M.J."/>
            <person name="Buck C.B."/>
        </authorList>
    </citation>
    <scope>NUCLEOTIDE SEQUENCE</scope>
    <source>
        <strain evidence="1">CtFYw8</strain>
    </source>
</reference>
<accession>A0A8S5PEN2</accession>
<protein>
    <submittedName>
        <fullName evidence="1">Uncharacterized protein</fullName>
    </submittedName>
</protein>
<proteinExistence type="predicted"/>
<organism evidence="1">
    <name type="scientific">Myoviridae sp. ctFYw8</name>
    <dbReference type="NCBI Taxonomy" id="2825069"/>
    <lineage>
        <taxon>Viruses</taxon>
        <taxon>Duplodnaviria</taxon>
        <taxon>Heunggongvirae</taxon>
        <taxon>Uroviricota</taxon>
        <taxon>Caudoviricetes</taxon>
    </lineage>
</organism>
<name>A0A8S5PEN2_9CAUD</name>
<dbReference type="EMBL" id="BK015392">
    <property type="protein sequence ID" value="DAE04684.1"/>
    <property type="molecule type" value="Genomic_DNA"/>
</dbReference>